<sequence>MGRFIVGLIAGVAVCFVAMLLLGSERVTISKSNEAVPSEPFSTEGRYFLHSSVDHLIIEEREGVPVYTYERWFSKKGAEGSAKISPGDDWQPTKDWWIYTEDGVWFWIFDGKDKLLLERLEIDSTGIHEPSRRKLPIQIREKLPPALIEKYWPEQKEN</sequence>
<dbReference type="InParanoid" id="A0A1M6LIJ5"/>
<organism evidence="1 2">
    <name type="scientific">Rubritalea squalenifaciens DSM 18772</name>
    <dbReference type="NCBI Taxonomy" id="1123071"/>
    <lineage>
        <taxon>Bacteria</taxon>
        <taxon>Pseudomonadati</taxon>
        <taxon>Verrucomicrobiota</taxon>
        <taxon>Verrucomicrobiia</taxon>
        <taxon>Verrucomicrobiales</taxon>
        <taxon>Rubritaleaceae</taxon>
        <taxon>Rubritalea</taxon>
    </lineage>
</organism>
<name>A0A1M6LIJ5_9BACT</name>
<reference evidence="1 2" key="1">
    <citation type="submission" date="2016-11" db="EMBL/GenBank/DDBJ databases">
        <authorList>
            <person name="Jaros S."/>
            <person name="Januszkiewicz K."/>
            <person name="Wedrychowicz H."/>
        </authorList>
    </citation>
    <scope>NUCLEOTIDE SEQUENCE [LARGE SCALE GENOMIC DNA]</scope>
    <source>
        <strain evidence="1 2">DSM 18772</strain>
    </source>
</reference>
<dbReference type="RefSeq" id="WP_143184001.1">
    <property type="nucleotide sequence ID" value="NZ_FQYR01000004.1"/>
</dbReference>
<dbReference type="Proteomes" id="UP000184510">
    <property type="component" value="Unassembled WGS sequence"/>
</dbReference>
<protein>
    <submittedName>
        <fullName evidence="1">Uncharacterized protein</fullName>
    </submittedName>
</protein>
<dbReference type="STRING" id="1123071.SAMN02745181_2406"/>
<evidence type="ECO:0000313" key="2">
    <source>
        <dbReference type="Proteomes" id="UP000184510"/>
    </source>
</evidence>
<keyword evidence="2" id="KW-1185">Reference proteome</keyword>
<evidence type="ECO:0000313" key="1">
    <source>
        <dbReference type="EMBL" id="SHJ70992.1"/>
    </source>
</evidence>
<dbReference type="AlphaFoldDB" id="A0A1M6LIJ5"/>
<accession>A0A1M6LIJ5</accession>
<proteinExistence type="predicted"/>
<gene>
    <name evidence="1" type="ORF">SAMN02745181_2406</name>
</gene>
<dbReference type="EMBL" id="FQYR01000004">
    <property type="protein sequence ID" value="SHJ70992.1"/>
    <property type="molecule type" value="Genomic_DNA"/>
</dbReference>